<sequence>MVNHFEACRNELYLGTDKLLTDFYHGTPAPFTDLFTFIDRMEHFAAGKVFDQFFPLACVLPFTQIFFDFDQVRLVYIRSGTGFYFIKKRHLPRYFEGRRLF</sequence>
<evidence type="ECO:0000313" key="1">
    <source>
        <dbReference type="EMBL" id="GEA36001.1"/>
    </source>
</evidence>
<dbReference type="EMBL" id="BJLB01000001">
    <property type="protein sequence ID" value="GEA36001.1"/>
    <property type="molecule type" value="Genomic_DNA"/>
</dbReference>
<protein>
    <submittedName>
        <fullName evidence="1">Uncharacterized protein</fullName>
    </submittedName>
</protein>
<dbReference type="Proteomes" id="UP000315200">
    <property type="component" value="Unassembled WGS sequence"/>
</dbReference>
<proteinExistence type="predicted"/>
<accession>A0A829W9D2</accession>
<gene>
    <name evidence="1" type="ORF">Ccl03g_17140</name>
</gene>
<comment type="caution">
    <text evidence="1">The sequence shown here is derived from an EMBL/GenBank/DDBJ whole genome shotgun (WGS) entry which is preliminary data.</text>
</comment>
<organism evidence="1 2">
    <name type="scientific">Enterocloster clostridioformis</name>
    <dbReference type="NCBI Taxonomy" id="1531"/>
    <lineage>
        <taxon>Bacteria</taxon>
        <taxon>Bacillati</taxon>
        <taxon>Bacillota</taxon>
        <taxon>Clostridia</taxon>
        <taxon>Lachnospirales</taxon>
        <taxon>Lachnospiraceae</taxon>
        <taxon>Enterocloster</taxon>
    </lineage>
</organism>
<evidence type="ECO:0000313" key="2">
    <source>
        <dbReference type="Proteomes" id="UP000315200"/>
    </source>
</evidence>
<reference evidence="1 2" key="1">
    <citation type="submission" date="2019-06" db="EMBL/GenBank/DDBJ databases">
        <title>Draft genome sequence of [Clostridium] clostridioforme NBRC 113352.</title>
        <authorList>
            <person name="Miura T."/>
            <person name="Furukawa M."/>
            <person name="Shimamura M."/>
            <person name="Ohyama Y."/>
            <person name="Yamazoe A."/>
            <person name="Kawasaki H."/>
        </authorList>
    </citation>
    <scope>NUCLEOTIDE SEQUENCE [LARGE SCALE GENOMIC DNA]</scope>
    <source>
        <strain evidence="1 2">NBRC 113352</strain>
    </source>
</reference>
<name>A0A829W9D2_9FIRM</name>
<dbReference type="AlphaFoldDB" id="A0A829W9D2"/>